<evidence type="ECO:0000313" key="2">
    <source>
        <dbReference type="Proteomes" id="UP000199758"/>
    </source>
</evidence>
<dbReference type="Proteomes" id="UP000199758">
    <property type="component" value="Unassembled WGS sequence"/>
</dbReference>
<accession>A0A1M5RQ75</accession>
<protein>
    <submittedName>
        <fullName evidence="1">Phosphohistidine phosphatase</fullName>
    </submittedName>
</protein>
<dbReference type="PANTHER" id="PTHR47623">
    <property type="entry name" value="OS09G0287300 PROTEIN"/>
    <property type="match status" value="1"/>
</dbReference>
<dbReference type="OrthoDB" id="9810154at2"/>
<proteinExistence type="predicted"/>
<gene>
    <name evidence="1" type="ORF">SAMN04488068_3137</name>
</gene>
<dbReference type="InterPro" id="IPR029033">
    <property type="entry name" value="His_PPase_superfam"/>
</dbReference>
<dbReference type="SUPFAM" id="SSF53254">
    <property type="entry name" value="Phosphoglycerate mutase-like"/>
    <property type="match status" value="1"/>
</dbReference>
<dbReference type="InterPro" id="IPR013078">
    <property type="entry name" value="His_Pase_superF_clade-1"/>
</dbReference>
<dbReference type="RefSeq" id="WP_072899077.1">
    <property type="nucleotide sequence ID" value="NZ_FQWZ01000008.1"/>
</dbReference>
<keyword evidence="2" id="KW-1185">Reference proteome</keyword>
<dbReference type="EMBL" id="FQWZ01000008">
    <property type="protein sequence ID" value="SHH28455.1"/>
    <property type="molecule type" value="Genomic_DNA"/>
</dbReference>
<evidence type="ECO:0000313" key="1">
    <source>
        <dbReference type="EMBL" id="SHH28455.1"/>
    </source>
</evidence>
<name>A0A1M5RQ75_9GAMM</name>
<reference evidence="1 2" key="1">
    <citation type="submission" date="2016-11" db="EMBL/GenBank/DDBJ databases">
        <authorList>
            <person name="Jaros S."/>
            <person name="Januszkiewicz K."/>
            <person name="Wedrychowicz H."/>
        </authorList>
    </citation>
    <scope>NUCLEOTIDE SEQUENCE [LARGE SCALE GENOMIC DNA]</scope>
    <source>
        <strain evidence="1 2">CGMCC 1.7049</strain>
    </source>
</reference>
<organism evidence="1 2">
    <name type="scientific">Hydrocarboniphaga daqingensis</name>
    <dbReference type="NCBI Taxonomy" id="490188"/>
    <lineage>
        <taxon>Bacteria</taxon>
        <taxon>Pseudomonadati</taxon>
        <taxon>Pseudomonadota</taxon>
        <taxon>Gammaproteobacteria</taxon>
        <taxon>Nevskiales</taxon>
        <taxon>Nevskiaceae</taxon>
        <taxon>Hydrocarboniphaga</taxon>
    </lineage>
</organism>
<dbReference type="STRING" id="490188.SAMN04488068_3137"/>
<dbReference type="PANTHER" id="PTHR47623:SF1">
    <property type="entry name" value="OS09G0287300 PROTEIN"/>
    <property type="match status" value="1"/>
</dbReference>
<dbReference type="Pfam" id="PF00300">
    <property type="entry name" value="His_Phos_1"/>
    <property type="match status" value="1"/>
</dbReference>
<dbReference type="AlphaFoldDB" id="A0A1M5RQ75"/>
<dbReference type="CDD" id="cd07067">
    <property type="entry name" value="HP_PGM_like"/>
    <property type="match status" value="1"/>
</dbReference>
<sequence length="166" mass="18639">MRSLTLVRHAKSSWDNAALSDFDRPLNDRGRRDAPLMAQRLVHLLDGEINVQLVASPAVRTTSTARIFAEALGQPPASIRFDQRIYDADADALLAVVRSLDDQHSNAVLFGHNPGISDFCHQLARCDFDDMPTCAIARIDFDLMHWRDLAPGRGRLLAYTFPKERQ</sequence>
<dbReference type="Gene3D" id="3.40.50.1240">
    <property type="entry name" value="Phosphoglycerate mutase-like"/>
    <property type="match status" value="1"/>
</dbReference>